<comment type="caution">
    <text evidence="2">The sequence shown here is derived from an EMBL/GenBank/DDBJ whole genome shotgun (WGS) entry which is preliminary data.</text>
</comment>
<sequence length="69" mass="8150">MGGTDFSNYQFEITMVFLFILFSILSLWVLYDSDSYFDGIKRHIFWPLTLITGPLGLGIYLLMRRKVDY</sequence>
<keyword evidence="3" id="KW-1185">Reference proteome</keyword>
<accession>A0A9C7LBU1</accession>
<dbReference type="EMBL" id="CAKJTG010000039">
    <property type="protein sequence ID" value="CAG9610516.1"/>
    <property type="molecule type" value="Genomic_DNA"/>
</dbReference>
<evidence type="ECO:0000313" key="2">
    <source>
        <dbReference type="EMBL" id="CAG9610516.1"/>
    </source>
</evidence>
<keyword evidence="1" id="KW-0812">Transmembrane</keyword>
<evidence type="ECO:0000313" key="3">
    <source>
        <dbReference type="Proteomes" id="UP000789845"/>
    </source>
</evidence>
<reference evidence="2" key="1">
    <citation type="submission" date="2021-10" db="EMBL/GenBank/DDBJ databases">
        <authorList>
            <person name="Criscuolo A."/>
        </authorList>
    </citation>
    <scope>NUCLEOTIDE SEQUENCE</scope>
    <source>
        <strain evidence="2">CIP111885</strain>
    </source>
</reference>
<proteinExistence type="predicted"/>
<keyword evidence="1" id="KW-0472">Membrane</keyword>
<protein>
    <submittedName>
        <fullName evidence="2">Uncharacterized protein</fullName>
    </submittedName>
</protein>
<organism evidence="2 3">
    <name type="scientific">Pseudoneobacillus rhizosphaerae</name>
    <dbReference type="NCBI Taxonomy" id="2880968"/>
    <lineage>
        <taxon>Bacteria</taxon>
        <taxon>Bacillati</taxon>
        <taxon>Bacillota</taxon>
        <taxon>Bacilli</taxon>
        <taxon>Bacillales</taxon>
        <taxon>Bacillaceae</taxon>
        <taxon>Pseudoneobacillus</taxon>
    </lineage>
</organism>
<dbReference type="Proteomes" id="UP000789845">
    <property type="component" value="Unassembled WGS sequence"/>
</dbReference>
<gene>
    <name evidence="2" type="ORF">NEOCIP111885_04291</name>
</gene>
<feature type="transmembrane region" description="Helical" evidence="1">
    <location>
        <begin position="12"/>
        <end position="31"/>
    </location>
</feature>
<dbReference type="AlphaFoldDB" id="A0A9C7LBU1"/>
<evidence type="ECO:0000256" key="1">
    <source>
        <dbReference type="SAM" id="Phobius"/>
    </source>
</evidence>
<name>A0A9C7LBU1_9BACI</name>
<feature type="transmembrane region" description="Helical" evidence="1">
    <location>
        <begin position="43"/>
        <end position="63"/>
    </location>
</feature>
<keyword evidence="1" id="KW-1133">Transmembrane helix</keyword>